<keyword evidence="3" id="KW-0813">Transport</keyword>
<comment type="subcellular location">
    <subcellularLocation>
        <location evidence="1">Mitochondrion inner membrane</location>
        <topology evidence="1">Peripheral membrane protein</topology>
        <orientation evidence="1">Matrix side</orientation>
    </subcellularLocation>
</comment>
<proteinExistence type="inferred from homology"/>
<evidence type="ECO:0000313" key="10">
    <source>
        <dbReference type="Proteomes" id="UP001140453"/>
    </source>
</evidence>
<gene>
    <name evidence="9" type="ORF">N0V93_004193</name>
</gene>
<dbReference type="InterPro" id="IPR006806">
    <property type="entry name" value="NDUFA5"/>
</dbReference>
<dbReference type="GO" id="GO:0005743">
    <property type="term" value="C:mitochondrial inner membrane"/>
    <property type="evidence" value="ECO:0007669"/>
    <property type="project" value="UniProtKB-SubCell"/>
</dbReference>
<keyword evidence="4" id="KW-0679">Respiratory chain</keyword>
<evidence type="ECO:0000256" key="1">
    <source>
        <dbReference type="ARBA" id="ARBA00004443"/>
    </source>
</evidence>
<evidence type="ECO:0000256" key="4">
    <source>
        <dbReference type="ARBA" id="ARBA00022660"/>
    </source>
</evidence>
<accession>A0A9W8YU88</accession>
<reference evidence="9" key="1">
    <citation type="submission" date="2022-10" db="EMBL/GenBank/DDBJ databases">
        <title>Tapping the CABI collections for fungal endophytes: first genome assemblies for Collariella, Neodidymelliopsis, Ascochyta clinopodiicola, Didymella pomorum, Didymosphaeria variabile, Neocosmospora piperis and Neocucurbitaria cava.</title>
        <authorList>
            <person name="Hill R."/>
        </authorList>
    </citation>
    <scope>NUCLEOTIDE SEQUENCE</scope>
    <source>
        <strain evidence="9">IMI 355082</strain>
    </source>
</reference>
<keyword evidence="5" id="KW-0999">Mitochondrion inner membrane</keyword>
<dbReference type="Proteomes" id="UP001140453">
    <property type="component" value="Unassembled WGS sequence"/>
</dbReference>
<organism evidence="9 10">
    <name type="scientific">Gnomoniopsis smithogilvyi</name>
    <dbReference type="NCBI Taxonomy" id="1191159"/>
    <lineage>
        <taxon>Eukaryota</taxon>
        <taxon>Fungi</taxon>
        <taxon>Dikarya</taxon>
        <taxon>Ascomycota</taxon>
        <taxon>Pezizomycotina</taxon>
        <taxon>Sordariomycetes</taxon>
        <taxon>Sordariomycetidae</taxon>
        <taxon>Diaporthales</taxon>
        <taxon>Gnomoniaceae</taxon>
        <taxon>Gnomoniopsis</taxon>
    </lineage>
</organism>
<keyword evidence="6" id="KW-0249">Electron transport</keyword>
<keyword evidence="8" id="KW-0472">Membrane</keyword>
<comment type="caution">
    <text evidence="9">The sequence shown here is derived from an EMBL/GenBank/DDBJ whole genome shotgun (WGS) entry which is preliminary data.</text>
</comment>
<comment type="similarity">
    <text evidence="2">Belongs to the complex I NDUFA5 subunit family.</text>
</comment>
<evidence type="ECO:0000256" key="2">
    <source>
        <dbReference type="ARBA" id="ARBA00010261"/>
    </source>
</evidence>
<evidence type="ECO:0000256" key="8">
    <source>
        <dbReference type="ARBA" id="ARBA00023136"/>
    </source>
</evidence>
<dbReference type="AlphaFoldDB" id="A0A9W8YU88"/>
<evidence type="ECO:0000256" key="5">
    <source>
        <dbReference type="ARBA" id="ARBA00022792"/>
    </source>
</evidence>
<evidence type="ECO:0000256" key="6">
    <source>
        <dbReference type="ARBA" id="ARBA00022982"/>
    </source>
</evidence>
<dbReference type="GO" id="GO:0022904">
    <property type="term" value="P:respiratory electron transport chain"/>
    <property type="evidence" value="ECO:0007669"/>
    <property type="project" value="InterPro"/>
</dbReference>
<keyword evidence="7" id="KW-0496">Mitochondrion</keyword>
<dbReference type="EMBL" id="JAPEVB010000003">
    <property type="protein sequence ID" value="KAJ4390597.1"/>
    <property type="molecule type" value="Genomic_DNA"/>
</dbReference>
<dbReference type="Pfam" id="PF04716">
    <property type="entry name" value="ETC_C1_NDUFA5"/>
    <property type="match status" value="1"/>
</dbReference>
<dbReference type="PANTHER" id="PTHR12653">
    <property type="entry name" value="NADH-UBIQUINONE OXIDOREDUCTASE 13 KD-B SUBUNIT"/>
    <property type="match status" value="1"/>
</dbReference>
<evidence type="ECO:0000256" key="7">
    <source>
        <dbReference type="ARBA" id="ARBA00023128"/>
    </source>
</evidence>
<evidence type="ECO:0000313" key="9">
    <source>
        <dbReference type="EMBL" id="KAJ4390597.1"/>
    </source>
</evidence>
<keyword evidence="10" id="KW-1185">Reference proteome</keyword>
<name>A0A9W8YU88_9PEZI</name>
<sequence>MRQTFRLFAAVKPVARYLEAGAPTGLTGLHTNPSPRSTLLYLYHSTLEKLQAVPETSVYRQSVEAVTKSRMAAVESVKPDGLAEWSAKVQEIFKKHPEHFNVTSRPTENGTFAAGLKKNGRFFVIRTTKPEVDERYQEWDGEEDNGGTLEGMRTTEEKLTETHVKDPFEGEGVEWVDEPKLTIQQIEEIENKIGAGLIEEVIQVAEGELKLVDTMVQGKVWESLDEKPAEGQWTYFERKA</sequence>
<protein>
    <submittedName>
        <fullName evidence="9">Uncharacterized protein</fullName>
    </submittedName>
</protein>
<dbReference type="PANTHER" id="PTHR12653:SF0">
    <property type="entry name" value="NADH DEHYDROGENASE [UBIQUINONE] 1 ALPHA SUBCOMPLEX SUBUNIT 5"/>
    <property type="match status" value="1"/>
</dbReference>
<dbReference type="OrthoDB" id="286811at2759"/>
<evidence type="ECO:0000256" key="3">
    <source>
        <dbReference type="ARBA" id="ARBA00022448"/>
    </source>
</evidence>